<dbReference type="Gene3D" id="3.40.630.30">
    <property type="match status" value="1"/>
</dbReference>
<dbReference type="PROSITE" id="PS51726">
    <property type="entry name" value="MYST_HAT"/>
    <property type="match status" value="1"/>
</dbReference>
<name>A0AA36G4W5_9BILA</name>
<dbReference type="FunFam" id="3.30.60.60:FF:000001">
    <property type="entry name" value="Histone acetyltransferase"/>
    <property type="match status" value="1"/>
</dbReference>
<dbReference type="AlphaFoldDB" id="A0AA36G4W5"/>
<dbReference type="PANTHER" id="PTHR10615">
    <property type="entry name" value="HISTONE ACETYLTRANSFERASE"/>
    <property type="match status" value="1"/>
</dbReference>
<dbReference type="Pfam" id="PF17772">
    <property type="entry name" value="zf-MYST"/>
    <property type="match status" value="1"/>
</dbReference>
<proteinExistence type="inferred from homology"/>
<organism evidence="8 9">
    <name type="scientific">Mesorhabditis spiculigera</name>
    <dbReference type="NCBI Taxonomy" id="96644"/>
    <lineage>
        <taxon>Eukaryota</taxon>
        <taxon>Metazoa</taxon>
        <taxon>Ecdysozoa</taxon>
        <taxon>Nematoda</taxon>
        <taxon>Chromadorea</taxon>
        <taxon>Rhabditida</taxon>
        <taxon>Rhabditina</taxon>
        <taxon>Rhabditomorpha</taxon>
        <taxon>Rhabditoidea</taxon>
        <taxon>Rhabditidae</taxon>
        <taxon>Mesorhabditinae</taxon>
        <taxon>Mesorhabditis</taxon>
    </lineage>
</organism>
<dbReference type="GO" id="GO:0005634">
    <property type="term" value="C:nucleus"/>
    <property type="evidence" value="ECO:0007669"/>
    <property type="project" value="UniProtKB-SubCell"/>
</dbReference>
<evidence type="ECO:0000313" key="8">
    <source>
        <dbReference type="EMBL" id="CAJ0578313.1"/>
    </source>
</evidence>
<dbReference type="EMBL" id="CATQJA010002653">
    <property type="protein sequence ID" value="CAJ0578313.1"/>
    <property type="molecule type" value="Genomic_DNA"/>
</dbReference>
<dbReference type="GO" id="GO:0046972">
    <property type="term" value="F:histone H4K16 acetyltransferase activity"/>
    <property type="evidence" value="ECO:0007669"/>
    <property type="project" value="TreeGrafter"/>
</dbReference>
<dbReference type="Gene3D" id="1.10.10.10">
    <property type="entry name" value="Winged helix-like DNA-binding domain superfamily/Winged helix DNA-binding domain"/>
    <property type="match status" value="1"/>
</dbReference>
<comment type="subcellular location">
    <subcellularLocation>
        <location evidence="6">Nucleus</location>
    </subcellularLocation>
</comment>
<accession>A0AA36G4W5</accession>
<dbReference type="SUPFAM" id="SSF55729">
    <property type="entry name" value="Acyl-CoA N-acyltransferases (Nat)"/>
    <property type="match status" value="1"/>
</dbReference>
<sequence length="445" mass="51009">MGRRSARSISERLEGEPEVGETYTVTRVERGQAQNSIATVIATKVVSAAELRSHRLEKEKLGTNAAGDEQVNEEESQTLYYIHFENMDRRLDEWVERSRFQGYGSVDLAAPVSENRPSKMTRSQRRIDEEFNHLSSGIQHLGATSAKLEKEFEERTKVRNVESIVLGKWEINPWYWSPYPAPFDTASRLFICEFCLSYFKDLNDYAKHTKFACTSKTPPGKEIYKKGNLRLYEVFGSAQKLYAQSLCLMSKLFLDHKTLYYDVGTFIFYVLCEADADGSHIVGNFSKETNTGNNLACIMVLPPYQRKGYGKLLIQISYELSSREGWIGTPEKPLSDLGKVSYRSYWWWVLLETLERLDSPQTIRMSIVEDEAGIHTDDIFATLHPVNMTKSWKGEQVVKAGVRVLEHCRSLGLCRPPSLLLDRKCLHWTPSQIRGPPRKSHKRLV</sequence>
<dbReference type="Pfam" id="PF11717">
    <property type="entry name" value="Tudor-knot"/>
    <property type="match status" value="1"/>
</dbReference>
<comment type="catalytic activity">
    <reaction evidence="6">
        <text>L-lysyl-[protein] + acetyl-CoA = N(6)-acetyl-L-lysyl-[protein] + CoA + H(+)</text>
        <dbReference type="Rhea" id="RHEA:45948"/>
        <dbReference type="Rhea" id="RHEA-COMP:9752"/>
        <dbReference type="Rhea" id="RHEA-COMP:10731"/>
        <dbReference type="ChEBI" id="CHEBI:15378"/>
        <dbReference type="ChEBI" id="CHEBI:29969"/>
        <dbReference type="ChEBI" id="CHEBI:57287"/>
        <dbReference type="ChEBI" id="CHEBI:57288"/>
        <dbReference type="ChEBI" id="CHEBI:61930"/>
        <dbReference type="EC" id="2.3.1.48"/>
    </reaction>
</comment>
<keyword evidence="4" id="KW-0007">Acetylation</keyword>
<feature type="domain" description="MYST-type HAT" evidence="7">
    <location>
        <begin position="156"/>
        <end position="430"/>
    </location>
</feature>
<comment type="caution">
    <text evidence="8">The sequence shown here is derived from an EMBL/GenBank/DDBJ whole genome shotgun (WGS) entry which is preliminary data.</text>
</comment>
<dbReference type="Proteomes" id="UP001177023">
    <property type="component" value="Unassembled WGS sequence"/>
</dbReference>
<dbReference type="InterPro" id="IPR040706">
    <property type="entry name" value="Zf-MYST"/>
</dbReference>
<dbReference type="Pfam" id="PF01853">
    <property type="entry name" value="MOZ_SAS"/>
    <property type="match status" value="1"/>
</dbReference>
<dbReference type="EC" id="2.3.1.48" evidence="2 6"/>
<dbReference type="CDD" id="cd04301">
    <property type="entry name" value="NAT_SF"/>
    <property type="match status" value="1"/>
</dbReference>
<dbReference type="GO" id="GO:0044545">
    <property type="term" value="C:NSL complex"/>
    <property type="evidence" value="ECO:0007669"/>
    <property type="project" value="TreeGrafter"/>
</dbReference>
<dbReference type="FunFam" id="3.40.630.30:FF:000002">
    <property type="entry name" value="Histone acetyltransferase"/>
    <property type="match status" value="1"/>
</dbReference>
<evidence type="ECO:0000259" key="7">
    <source>
        <dbReference type="PROSITE" id="PS51726"/>
    </source>
</evidence>
<evidence type="ECO:0000256" key="4">
    <source>
        <dbReference type="ARBA" id="ARBA00022990"/>
    </source>
</evidence>
<keyword evidence="9" id="KW-1185">Reference proteome</keyword>
<dbReference type="Gene3D" id="3.30.60.60">
    <property type="entry name" value="N-acetyl transferase-like"/>
    <property type="match status" value="1"/>
</dbReference>
<evidence type="ECO:0000256" key="2">
    <source>
        <dbReference type="ARBA" id="ARBA00013184"/>
    </source>
</evidence>
<comment type="similarity">
    <text evidence="1 6">Belongs to the MYST (SAS/MOZ) family.</text>
</comment>
<dbReference type="SUPFAM" id="SSF54160">
    <property type="entry name" value="Chromo domain-like"/>
    <property type="match status" value="1"/>
</dbReference>
<dbReference type="GO" id="GO:0006355">
    <property type="term" value="P:regulation of DNA-templated transcription"/>
    <property type="evidence" value="ECO:0007669"/>
    <property type="project" value="InterPro"/>
</dbReference>
<reference evidence="8" key="1">
    <citation type="submission" date="2023-06" db="EMBL/GenBank/DDBJ databases">
        <authorList>
            <person name="Delattre M."/>
        </authorList>
    </citation>
    <scope>NUCLEOTIDE SEQUENCE</scope>
    <source>
        <strain evidence="8">AF72</strain>
    </source>
</reference>
<dbReference type="InterPro" id="IPR016197">
    <property type="entry name" value="Chromo-like_dom_sf"/>
</dbReference>
<dbReference type="PANTHER" id="PTHR10615:SF82">
    <property type="entry name" value="HISTONE ACETYLTRANSFERASE KAT8"/>
    <property type="match status" value="1"/>
</dbReference>
<evidence type="ECO:0000256" key="5">
    <source>
        <dbReference type="PIRSR" id="PIRSR602717-51"/>
    </source>
</evidence>
<gene>
    <name evidence="8" type="ORF">MSPICULIGERA_LOCUS16571</name>
</gene>
<dbReference type="InterPro" id="IPR050603">
    <property type="entry name" value="MYST_HAT"/>
</dbReference>
<feature type="active site" description="Proton donor/acceptor" evidence="5">
    <location>
        <position position="331"/>
    </location>
</feature>
<dbReference type="GO" id="GO:0072487">
    <property type="term" value="C:MSL complex"/>
    <property type="evidence" value="ECO:0007669"/>
    <property type="project" value="TreeGrafter"/>
</dbReference>
<evidence type="ECO:0000313" key="9">
    <source>
        <dbReference type="Proteomes" id="UP001177023"/>
    </source>
</evidence>
<dbReference type="GO" id="GO:0035267">
    <property type="term" value="C:NuA4 histone acetyltransferase complex"/>
    <property type="evidence" value="ECO:0007669"/>
    <property type="project" value="TreeGrafter"/>
</dbReference>
<evidence type="ECO:0000256" key="3">
    <source>
        <dbReference type="ARBA" id="ARBA00022679"/>
    </source>
</evidence>
<evidence type="ECO:0000256" key="6">
    <source>
        <dbReference type="RuleBase" id="RU361211"/>
    </source>
</evidence>
<keyword evidence="6" id="KW-0539">Nucleus</keyword>
<evidence type="ECO:0000256" key="1">
    <source>
        <dbReference type="ARBA" id="ARBA00010107"/>
    </source>
</evidence>
<feature type="non-terminal residue" evidence="8">
    <location>
        <position position="445"/>
    </location>
</feature>
<keyword evidence="3" id="KW-0808">Transferase</keyword>
<dbReference type="InterPro" id="IPR025995">
    <property type="entry name" value="Tudor-knot"/>
</dbReference>
<dbReference type="Gene3D" id="2.30.30.140">
    <property type="match status" value="1"/>
</dbReference>
<dbReference type="InterPro" id="IPR016181">
    <property type="entry name" value="Acyl_CoA_acyltransferase"/>
</dbReference>
<dbReference type="InterPro" id="IPR002717">
    <property type="entry name" value="HAT_MYST-type"/>
</dbReference>
<protein>
    <recommendedName>
        <fullName evidence="2 6">Histone acetyltransferase</fullName>
        <ecNumber evidence="2 6">2.3.1.48</ecNumber>
    </recommendedName>
</protein>
<dbReference type="InterPro" id="IPR036388">
    <property type="entry name" value="WH-like_DNA-bd_sf"/>
</dbReference>